<dbReference type="InterPro" id="IPR042096">
    <property type="entry name" value="Dihydro-acid_dehy_C"/>
</dbReference>
<evidence type="ECO:0000313" key="8">
    <source>
        <dbReference type="EMBL" id="RTR17669.1"/>
    </source>
</evidence>
<evidence type="ECO:0000256" key="2">
    <source>
        <dbReference type="ARBA" id="ARBA00022723"/>
    </source>
</evidence>
<dbReference type="EMBL" id="RXMA01000018">
    <property type="protein sequence ID" value="RTR17669.1"/>
    <property type="molecule type" value="Genomic_DNA"/>
</dbReference>
<dbReference type="PROSITE" id="PS00886">
    <property type="entry name" value="ILVD_EDD_1"/>
    <property type="match status" value="1"/>
</dbReference>
<dbReference type="InterPro" id="IPR037237">
    <property type="entry name" value="IlvD/EDD_N"/>
</dbReference>
<protein>
    <submittedName>
        <fullName evidence="8">Dihydroxy-acid dehydratase</fullName>
        <ecNumber evidence="8">4.2.1.9</ecNumber>
    </submittedName>
</protein>
<keyword evidence="9" id="KW-1185">Reference proteome</keyword>
<evidence type="ECO:0000259" key="7">
    <source>
        <dbReference type="Pfam" id="PF24877"/>
    </source>
</evidence>
<evidence type="ECO:0000256" key="4">
    <source>
        <dbReference type="ARBA" id="ARBA00023014"/>
    </source>
</evidence>
<dbReference type="InterPro" id="IPR056740">
    <property type="entry name" value="ILV_EDD_C"/>
</dbReference>
<dbReference type="GO" id="GO:0051536">
    <property type="term" value="F:iron-sulfur cluster binding"/>
    <property type="evidence" value="ECO:0007669"/>
    <property type="project" value="UniProtKB-KW"/>
</dbReference>
<dbReference type="InterPro" id="IPR000581">
    <property type="entry name" value="ILV_EDD_N"/>
</dbReference>
<dbReference type="InterPro" id="IPR052352">
    <property type="entry name" value="Sugar_Degrad_Dehydratases"/>
</dbReference>
<dbReference type="AlphaFoldDB" id="A0A3S0K9F9"/>
<evidence type="ECO:0000259" key="6">
    <source>
        <dbReference type="Pfam" id="PF00920"/>
    </source>
</evidence>
<evidence type="ECO:0000256" key="5">
    <source>
        <dbReference type="ARBA" id="ARBA00023239"/>
    </source>
</evidence>
<comment type="similarity">
    <text evidence="1">Belongs to the IlvD/Edd family.</text>
</comment>
<comment type="caution">
    <text evidence="8">The sequence shown here is derived from an EMBL/GenBank/DDBJ whole genome shotgun (WGS) entry which is preliminary data.</text>
</comment>
<keyword evidence="4" id="KW-0411">Iron-sulfur</keyword>
<accession>A0A3S0K9F9</accession>
<feature type="domain" description="Dihydroxy-acid/6-phosphogluconate dehydratase N-terminal" evidence="6">
    <location>
        <begin position="43"/>
        <end position="354"/>
    </location>
</feature>
<name>A0A3S0K9F9_9PROT</name>
<evidence type="ECO:0000256" key="1">
    <source>
        <dbReference type="ARBA" id="ARBA00006486"/>
    </source>
</evidence>
<dbReference type="GO" id="GO:0004160">
    <property type="term" value="F:dihydroxy-acid dehydratase activity"/>
    <property type="evidence" value="ECO:0007669"/>
    <property type="project" value="UniProtKB-EC"/>
</dbReference>
<dbReference type="PANTHER" id="PTHR43183">
    <property type="entry name" value="HYPOTHETICAL DIHYDROXYACID DEHYDRATASE (EUROFUNG)-RELATED"/>
    <property type="match status" value="1"/>
</dbReference>
<sequence length="578" mass="62380">MMTQKTPDTLRSARWFAPDDLRSSGHRSRVMQMGYAPEDWVGKPVIAIINTWSDINACHAHFKQRVEDVKRGVFQAGGFPIELPALSLSESAVKPTTMLYRNLLAMDVEELIRCHPIDGVVLMGGCDKTTPALLMGATSAGLPSVFVPAGPMLRGNFNGKILGSGSDAWKYWDERRAGTITDQEWLGVEQGIARSHGTCMTMGTASTMTAIAEAIGMSLPGSSAIPAADANHIRMAAAAGRRAVEMVWEDLTPAKIQTREAFENGIAVAMAMGCSTNAIIHVIAMARRAGVDIGLDDFEKASRKVPVIANVRPSGSAYLMEDFFYAGGLPALMTRLRDHLHLDCRTVSGHTLGEDIADAKVHNDDVIRPIDNPIYAEGALAVLTGNLAPTGCVIKPSACDPRFLKHSGPALVFDDYPSMKAAVEDESLDVTADHVLILRNAGPQGGPGMPEWGMLPIPKKLVKQGVRDMVRLSDARMSGTSYGACILHVSPESYIGGPLALVRNGDLITLDVAARSIRLEVSDEEMAARRAALVPPPPRYERGYGWMFNRHVTQADKGCDFDYLQTDFGAPVGEPAIY</sequence>
<dbReference type="OrthoDB" id="9807077at2"/>
<dbReference type="GO" id="GO:0046872">
    <property type="term" value="F:metal ion binding"/>
    <property type="evidence" value="ECO:0007669"/>
    <property type="project" value="UniProtKB-KW"/>
</dbReference>
<evidence type="ECO:0000256" key="3">
    <source>
        <dbReference type="ARBA" id="ARBA00023004"/>
    </source>
</evidence>
<dbReference type="Proteomes" id="UP000277007">
    <property type="component" value="Unassembled WGS sequence"/>
</dbReference>
<keyword evidence="3" id="KW-0408">Iron</keyword>
<proteinExistence type="inferred from homology"/>
<dbReference type="SUPFAM" id="SSF52016">
    <property type="entry name" value="LeuD/IlvD-like"/>
    <property type="match status" value="1"/>
</dbReference>
<dbReference type="FunFam" id="3.50.30.80:FF:000001">
    <property type="entry name" value="Dihydroxy-acid dehydratase"/>
    <property type="match status" value="1"/>
</dbReference>
<dbReference type="PANTHER" id="PTHR43183:SF2">
    <property type="entry name" value="DIHYDROXY-ACID DEHYDRATASE"/>
    <property type="match status" value="1"/>
</dbReference>
<dbReference type="Pfam" id="PF00920">
    <property type="entry name" value="ILVD_EDD_N"/>
    <property type="match status" value="1"/>
</dbReference>
<dbReference type="EC" id="4.2.1.9" evidence="8"/>
<evidence type="ECO:0000313" key="9">
    <source>
        <dbReference type="Proteomes" id="UP000277007"/>
    </source>
</evidence>
<keyword evidence="5 8" id="KW-0456">Lyase</keyword>
<dbReference type="SUPFAM" id="SSF143975">
    <property type="entry name" value="IlvD/EDD N-terminal domain-like"/>
    <property type="match status" value="1"/>
</dbReference>
<organism evidence="8 9">
    <name type="scientific">Azospirillum griseum</name>
    <dbReference type="NCBI Taxonomy" id="2496639"/>
    <lineage>
        <taxon>Bacteria</taxon>
        <taxon>Pseudomonadati</taxon>
        <taxon>Pseudomonadota</taxon>
        <taxon>Alphaproteobacteria</taxon>
        <taxon>Rhodospirillales</taxon>
        <taxon>Azospirillaceae</taxon>
        <taxon>Azospirillum</taxon>
    </lineage>
</organism>
<feature type="domain" description="Dihydroxy-acid/6-phosphogluconate dehydratase C-terminal" evidence="7">
    <location>
        <begin position="365"/>
        <end position="559"/>
    </location>
</feature>
<reference evidence="8 9" key="1">
    <citation type="submission" date="2018-12" db="EMBL/GenBank/DDBJ databases">
        <authorList>
            <person name="Yang Y."/>
        </authorList>
    </citation>
    <scope>NUCLEOTIDE SEQUENCE [LARGE SCALE GENOMIC DNA]</scope>
    <source>
        <strain evidence="8 9">L-25-5w-1</strain>
    </source>
</reference>
<dbReference type="NCBIfam" id="NF009560">
    <property type="entry name" value="PRK13017.1"/>
    <property type="match status" value="1"/>
</dbReference>
<dbReference type="NCBIfam" id="NF009559">
    <property type="entry name" value="PRK13016.1"/>
    <property type="match status" value="1"/>
</dbReference>
<dbReference type="InterPro" id="IPR020558">
    <property type="entry name" value="DiOHA_6PGluconate_deHydtase_CS"/>
</dbReference>
<dbReference type="Pfam" id="PF24877">
    <property type="entry name" value="ILV_EDD_C"/>
    <property type="match status" value="1"/>
</dbReference>
<gene>
    <name evidence="8" type="ORF">EJ903_17650</name>
</gene>
<dbReference type="NCBIfam" id="NF004784">
    <property type="entry name" value="PRK06131.1"/>
    <property type="match status" value="1"/>
</dbReference>
<dbReference type="Gene3D" id="3.50.30.80">
    <property type="entry name" value="IlvD/EDD C-terminal domain-like"/>
    <property type="match status" value="1"/>
</dbReference>
<keyword evidence="2" id="KW-0479">Metal-binding</keyword>